<evidence type="ECO:0000313" key="1">
    <source>
        <dbReference type="EMBL" id="CUQ05020.1"/>
    </source>
</evidence>
<dbReference type="Proteomes" id="UP000095765">
    <property type="component" value="Unassembled WGS sequence"/>
</dbReference>
<dbReference type="AlphaFoldDB" id="A0A174TCF0"/>
<dbReference type="EMBL" id="CZBE01000023">
    <property type="protein sequence ID" value="CUQ05020.1"/>
    <property type="molecule type" value="Genomic_DNA"/>
</dbReference>
<reference evidence="1 2" key="1">
    <citation type="submission" date="2015-09" db="EMBL/GenBank/DDBJ databases">
        <authorList>
            <consortium name="Pathogen Informatics"/>
        </authorList>
    </citation>
    <scope>NUCLEOTIDE SEQUENCE [LARGE SCALE GENOMIC DNA]</scope>
    <source>
        <strain evidence="1 2">2789STDY5834939</strain>
    </source>
</reference>
<protein>
    <submittedName>
        <fullName evidence="1">Uncharacterized protein</fullName>
    </submittedName>
</protein>
<organism evidence="1 2">
    <name type="scientific">Anaerotruncus colihominis</name>
    <dbReference type="NCBI Taxonomy" id="169435"/>
    <lineage>
        <taxon>Bacteria</taxon>
        <taxon>Bacillati</taxon>
        <taxon>Bacillota</taxon>
        <taxon>Clostridia</taxon>
        <taxon>Eubacteriales</taxon>
        <taxon>Oscillospiraceae</taxon>
        <taxon>Anaerotruncus</taxon>
    </lineage>
</organism>
<name>A0A174TCF0_9FIRM</name>
<gene>
    <name evidence="1" type="ORF">ERS852551_02905</name>
</gene>
<accession>A0A174TCF0</accession>
<dbReference type="OrthoDB" id="1853438at2"/>
<sequence length="72" mass="7957">MPRRKTLKLSTPAEIRRGISRITNMLLNGEIDPKTANAILYGCNSALGSIRVDELEKKVSELEGLLSTMEGR</sequence>
<proteinExistence type="predicted"/>
<evidence type="ECO:0000313" key="2">
    <source>
        <dbReference type="Proteomes" id="UP000095765"/>
    </source>
</evidence>
<dbReference type="RefSeq" id="WP_055245776.1">
    <property type="nucleotide sequence ID" value="NZ_CABIWA010000017.1"/>
</dbReference>